<accession>A0A6J6E9G1</accession>
<evidence type="ECO:0000256" key="3">
    <source>
        <dbReference type="ARBA" id="ARBA00022679"/>
    </source>
</evidence>
<dbReference type="InterPro" id="IPR015422">
    <property type="entry name" value="PyrdxlP-dep_Trfase_small"/>
</dbReference>
<protein>
    <submittedName>
        <fullName evidence="5">Unannotated protein</fullName>
    </submittedName>
</protein>
<gene>
    <name evidence="5" type="ORF">UFOPK1726_00338</name>
</gene>
<dbReference type="InterPro" id="IPR004838">
    <property type="entry name" value="NHTrfase_class1_PyrdxlP-BS"/>
</dbReference>
<dbReference type="AlphaFoldDB" id="A0A6J6E9G1"/>
<dbReference type="Pfam" id="PF00155">
    <property type="entry name" value="Aminotran_1_2"/>
    <property type="match status" value="1"/>
</dbReference>
<keyword evidence="2" id="KW-0032">Aminotransferase</keyword>
<dbReference type="Gene3D" id="3.90.1150.10">
    <property type="entry name" value="Aspartate Aminotransferase, domain 1"/>
    <property type="match status" value="1"/>
</dbReference>
<dbReference type="EMBL" id="CAEZTT010000024">
    <property type="protein sequence ID" value="CAB4571965.1"/>
    <property type="molecule type" value="Genomic_DNA"/>
</dbReference>
<dbReference type="InterPro" id="IPR004839">
    <property type="entry name" value="Aminotransferase_I/II_large"/>
</dbReference>
<dbReference type="GO" id="GO:0030170">
    <property type="term" value="F:pyridoxal phosphate binding"/>
    <property type="evidence" value="ECO:0007669"/>
    <property type="project" value="InterPro"/>
</dbReference>
<proteinExistence type="predicted"/>
<dbReference type="InterPro" id="IPR019880">
    <property type="entry name" value="OxyQ"/>
</dbReference>
<dbReference type="PANTHER" id="PTHR42832">
    <property type="entry name" value="AMINO ACID AMINOTRANSFERASE"/>
    <property type="match status" value="1"/>
</dbReference>
<evidence type="ECO:0000256" key="2">
    <source>
        <dbReference type="ARBA" id="ARBA00022576"/>
    </source>
</evidence>
<dbReference type="InterPro" id="IPR015421">
    <property type="entry name" value="PyrdxlP-dep_Trfase_major"/>
</dbReference>
<dbReference type="PROSITE" id="PS00105">
    <property type="entry name" value="AA_TRANSFER_CLASS_1"/>
    <property type="match status" value="1"/>
</dbReference>
<dbReference type="InterPro" id="IPR050881">
    <property type="entry name" value="LL-DAP_aminotransferase"/>
</dbReference>
<keyword evidence="3" id="KW-0808">Transferase</keyword>
<comment type="cofactor">
    <cofactor evidence="1">
        <name>pyridoxal 5'-phosphate</name>
        <dbReference type="ChEBI" id="CHEBI:597326"/>
    </cofactor>
</comment>
<dbReference type="SUPFAM" id="SSF53383">
    <property type="entry name" value="PLP-dependent transferases"/>
    <property type="match status" value="1"/>
</dbReference>
<dbReference type="InterPro" id="IPR015424">
    <property type="entry name" value="PyrdxlP-dep_Trfase"/>
</dbReference>
<dbReference type="Gene3D" id="3.40.640.10">
    <property type="entry name" value="Type I PLP-dependent aspartate aminotransferase-like (Major domain)"/>
    <property type="match status" value="1"/>
</dbReference>
<evidence type="ECO:0000256" key="1">
    <source>
        <dbReference type="ARBA" id="ARBA00001933"/>
    </source>
</evidence>
<evidence type="ECO:0000313" key="5">
    <source>
        <dbReference type="EMBL" id="CAB4571965.1"/>
    </source>
</evidence>
<dbReference type="CDD" id="cd00609">
    <property type="entry name" value="AAT_like"/>
    <property type="match status" value="1"/>
</dbReference>
<dbReference type="NCBIfam" id="TIGR03539">
    <property type="entry name" value="DapC_actino"/>
    <property type="match status" value="1"/>
</dbReference>
<name>A0A6J6E9G1_9ZZZZ</name>
<dbReference type="PANTHER" id="PTHR42832:SF3">
    <property type="entry name" value="L-GLUTAMINE--4-(METHYLSULFANYL)-2-OXOBUTANOATE AMINOTRANSFERASE"/>
    <property type="match status" value="1"/>
</dbReference>
<reference evidence="5" key="1">
    <citation type="submission" date="2020-05" db="EMBL/GenBank/DDBJ databases">
        <authorList>
            <person name="Chiriac C."/>
            <person name="Salcher M."/>
            <person name="Ghai R."/>
            <person name="Kavagutti S V."/>
        </authorList>
    </citation>
    <scope>NUCLEOTIDE SEQUENCE</scope>
</reference>
<feature type="domain" description="Aminotransferase class I/classII large" evidence="4">
    <location>
        <begin position="28"/>
        <end position="359"/>
    </location>
</feature>
<sequence>MLADHLPDFPWDLLQPAAKLAANHPAGLIDLSVGTPVDAVAPEIQAAAAAALDAHAYPLTAGTTALIAAQQTWLAKIAHADVSALGTIPTIGSKEAVALLPLLLGLTGNSKVAIPKLAYPTYAVGAQAVGATVVLADTPAELTESVDFVWLNSPSNPTGNVLTKAELMSWIEFSRDTDTVVASDECYLTLGWDESPISILNTQLIGGNYRNLVALHSLSKRSSLAGYRAAAISGDKEIVSALLQARKHLGLITPTPSQAAATAAWLDEAHALKQREVYQNRRTVMQQAFRSAGFEISHSAAGLYLWLTRHEDCWTSVNWLAERGVLVAPGIFYGEAGAKFIRAAMTETDAKINQLRDRLM</sequence>
<dbReference type="GO" id="GO:0008483">
    <property type="term" value="F:transaminase activity"/>
    <property type="evidence" value="ECO:0007669"/>
    <property type="project" value="UniProtKB-KW"/>
</dbReference>
<evidence type="ECO:0000259" key="4">
    <source>
        <dbReference type="Pfam" id="PF00155"/>
    </source>
</evidence>
<organism evidence="5">
    <name type="scientific">freshwater metagenome</name>
    <dbReference type="NCBI Taxonomy" id="449393"/>
    <lineage>
        <taxon>unclassified sequences</taxon>
        <taxon>metagenomes</taxon>
        <taxon>ecological metagenomes</taxon>
    </lineage>
</organism>